<evidence type="ECO:0000259" key="1">
    <source>
        <dbReference type="Pfam" id="PF12728"/>
    </source>
</evidence>
<name>A0A932MME8_UNCTE</name>
<dbReference type="AlphaFoldDB" id="A0A932MME8"/>
<accession>A0A932MME8</accession>
<proteinExistence type="predicted"/>
<dbReference type="InterPro" id="IPR010093">
    <property type="entry name" value="SinI_DNA-bd"/>
</dbReference>
<dbReference type="InterPro" id="IPR041657">
    <property type="entry name" value="HTH_17"/>
</dbReference>
<dbReference type="Proteomes" id="UP000782312">
    <property type="component" value="Unassembled WGS sequence"/>
</dbReference>
<reference evidence="2" key="1">
    <citation type="submission" date="2020-07" db="EMBL/GenBank/DDBJ databases">
        <title>Huge and variable diversity of episymbiotic CPR bacteria and DPANN archaea in groundwater ecosystems.</title>
        <authorList>
            <person name="He C.Y."/>
            <person name="Keren R."/>
            <person name="Whittaker M."/>
            <person name="Farag I.F."/>
            <person name="Doudna J."/>
            <person name="Cate J.H.D."/>
            <person name="Banfield J.F."/>
        </authorList>
    </citation>
    <scope>NUCLEOTIDE SEQUENCE</scope>
    <source>
        <strain evidence="2">NC_groundwater_763_Ag_S-0.2um_68_21</strain>
    </source>
</reference>
<dbReference type="GO" id="GO:0003677">
    <property type="term" value="F:DNA binding"/>
    <property type="evidence" value="ECO:0007669"/>
    <property type="project" value="InterPro"/>
</dbReference>
<gene>
    <name evidence="2" type="ORF">HYZ11_08210</name>
</gene>
<organism evidence="2 3">
    <name type="scientific">Tectimicrobiota bacterium</name>
    <dbReference type="NCBI Taxonomy" id="2528274"/>
    <lineage>
        <taxon>Bacteria</taxon>
        <taxon>Pseudomonadati</taxon>
        <taxon>Nitrospinota/Tectimicrobiota group</taxon>
        <taxon>Candidatus Tectimicrobiota</taxon>
    </lineage>
</organism>
<comment type="caution">
    <text evidence="2">The sequence shown here is derived from an EMBL/GenBank/DDBJ whole genome shotgun (WGS) entry which is preliminary data.</text>
</comment>
<feature type="domain" description="Helix-turn-helix" evidence="1">
    <location>
        <begin position="1"/>
        <end position="53"/>
    </location>
</feature>
<sequence length="76" mass="8241">MLSVEEVAKLLGVAPGTIYRRLKLGGVGLPAFVRVGVQWRTPEGEVRRFIDSQLEAMRQVEAHADVQPAAVGEGAR</sequence>
<dbReference type="NCBIfam" id="TIGR01764">
    <property type="entry name" value="excise"/>
    <property type="match status" value="1"/>
</dbReference>
<evidence type="ECO:0000313" key="2">
    <source>
        <dbReference type="EMBL" id="MBI3127570.1"/>
    </source>
</evidence>
<evidence type="ECO:0000313" key="3">
    <source>
        <dbReference type="Proteomes" id="UP000782312"/>
    </source>
</evidence>
<protein>
    <submittedName>
        <fullName evidence="2">Helix-turn-helix domain-containing protein</fullName>
    </submittedName>
</protein>
<dbReference type="Pfam" id="PF12728">
    <property type="entry name" value="HTH_17"/>
    <property type="match status" value="1"/>
</dbReference>
<dbReference type="EMBL" id="JACPUR010000018">
    <property type="protein sequence ID" value="MBI3127570.1"/>
    <property type="molecule type" value="Genomic_DNA"/>
</dbReference>